<gene>
    <name evidence="1" type="ORF">NDU88_001227</name>
</gene>
<proteinExistence type="predicted"/>
<protein>
    <submittedName>
        <fullName evidence="1">Uncharacterized protein</fullName>
    </submittedName>
</protein>
<dbReference type="AlphaFoldDB" id="A0AAV7LX02"/>
<reference evidence="1" key="1">
    <citation type="journal article" date="2022" name="bioRxiv">
        <title>Sequencing and chromosome-scale assembly of the giantPleurodeles waltlgenome.</title>
        <authorList>
            <person name="Brown T."/>
            <person name="Elewa A."/>
            <person name="Iarovenko S."/>
            <person name="Subramanian E."/>
            <person name="Araus A.J."/>
            <person name="Petzold A."/>
            <person name="Susuki M."/>
            <person name="Suzuki K.-i.T."/>
            <person name="Hayashi T."/>
            <person name="Toyoda A."/>
            <person name="Oliveira C."/>
            <person name="Osipova E."/>
            <person name="Leigh N.D."/>
            <person name="Simon A."/>
            <person name="Yun M.H."/>
        </authorList>
    </citation>
    <scope>NUCLEOTIDE SEQUENCE</scope>
    <source>
        <strain evidence="1">20211129_DDA</strain>
        <tissue evidence="1">Liver</tissue>
    </source>
</reference>
<sequence>DGLVLLLVSRPQDLHTLLQPLGAGPVPEGEPGHEHHAEDHLLGLLQDRLLGATPPHSQILHLLGFPRWMISPLLM</sequence>
<feature type="non-terminal residue" evidence="1">
    <location>
        <position position="1"/>
    </location>
</feature>
<keyword evidence="2" id="KW-1185">Reference proteome</keyword>
<name>A0AAV7LX02_PLEWA</name>
<evidence type="ECO:0000313" key="2">
    <source>
        <dbReference type="Proteomes" id="UP001066276"/>
    </source>
</evidence>
<dbReference type="EMBL" id="JANPWB010000014">
    <property type="protein sequence ID" value="KAJ1096081.1"/>
    <property type="molecule type" value="Genomic_DNA"/>
</dbReference>
<accession>A0AAV7LX02</accession>
<dbReference type="Proteomes" id="UP001066276">
    <property type="component" value="Chromosome 10"/>
</dbReference>
<comment type="caution">
    <text evidence="1">The sequence shown here is derived from an EMBL/GenBank/DDBJ whole genome shotgun (WGS) entry which is preliminary data.</text>
</comment>
<feature type="non-terminal residue" evidence="1">
    <location>
        <position position="75"/>
    </location>
</feature>
<organism evidence="1 2">
    <name type="scientific">Pleurodeles waltl</name>
    <name type="common">Iberian ribbed newt</name>
    <dbReference type="NCBI Taxonomy" id="8319"/>
    <lineage>
        <taxon>Eukaryota</taxon>
        <taxon>Metazoa</taxon>
        <taxon>Chordata</taxon>
        <taxon>Craniata</taxon>
        <taxon>Vertebrata</taxon>
        <taxon>Euteleostomi</taxon>
        <taxon>Amphibia</taxon>
        <taxon>Batrachia</taxon>
        <taxon>Caudata</taxon>
        <taxon>Salamandroidea</taxon>
        <taxon>Salamandridae</taxon>
        <taxon>Pleurodelinae</taxon>
        <taxon>Pleurodeles</taxon>
    </lineage>
</organism>
<evidence type="ECO:0000313" key="1">
    <source>
        <dbReference type="EMBL" id="KAJ1096081.1"/>
    </source>
</evidence>